<proteinExistence type="predicted"/>
<dbReference type="PATRIC" id="fig|400092.3.peg.2748"/>
<accession>A0A0E3ZG49</accession>
<dbReference type="EMBL" id="CP009621">
    <property type="protein sequence ID" value="AKD03803.1"/>
    <property type="molecule type" value="Genomic_DNA"/>
</dbReference>
<evidence type="ECO:0000313" key="2">
    <source>
        <dbReference type="EMBL" id="AKD03803.1"/>
    </source>
</evidence>
<dbReference type="RefSeq" id="WP_046311172.1">
    <property type="nucleotide sequence ID" value="NZ_CBCSCY010000003.1"/>
</dbReference>
<organism evidence="2 3">
    <name type="scientific">Pontibacter korlensis</name>
    <dbReference type="NCBI Taxonomy" id="400092"/>
    <lineage>
        <taxon>Bacteria</taxon>
        <taxon>Pseudomonadati</taxon>
        <taxon>Bacteroidota</taxon>
        <taxon>Cytophagia</taxon>
        <taxon>Cytophagales</taxon>
        <taxon>Hymenobacteraceae</taxon>
        <taxon>Pontibacter</taxon>
    </lineage>
</organism>
<feature type="transmembrane region" description="Helical" evidence="1">
    <location>
        <begin position="49"/>
        <end position="71"/>
    </location>
</feature>
<evidence type="ECO:0000256" key="1">
    <source>
        <dbReference type="SAM" id="Phobius"/>
    </source>
</evidence>
<reference evidence="2 3" key="1">
    <citation type="journal article" date="2015" name="Sci. Rep.">
        <title>Unraveling adaptation of Pontibacter korlensis to radiation and infertility in desert through complete genome and comparative transcriptomic analysis.</title>
        <authorList>
            <person name="Dai J."/>
            <person name="Dai W."/>
            <person name="Qiu C."/>
            <person name="Yang Z."/>
            <person name="Zhang Y."/>
            <person name="Zhou M."/>
            <person name="Zhang L."/>
            <person name="Fang C."/>
            <person name="Gao Q."/>
            <person name="Yang Q."/>
            <person name="Li X."/>
            <person name="Wang Z."/>
            <person name="Wang Z."/>
            <person name="Jia Z."/>
            <person name="Chen X."/>
        </authorList>
    </citation>
    <scope>NUCLEOTIDE SEQUENCE [LARGE SCALE GENOMIC DNA]</scope>
    <source>
        <strain evidence="2 3">X14-1T</strain>
    </source>
</reference>
<keyword evidence="3" id="KW-1185">Reference proteome</keyword>
<dbReference type="KEGG" id="pko:PKOR_12575"/>
<dbReference type="Proteomes" id="UP000033109">
    <property type="component" value="Chromosome"/>
</dbReference>
<sequence length="102" mass="11583">MKTPFLYTAAAPATPPPHLLDTLEKLWLFARQPKQVKREHNVGEKKLPLIFQLAFIELAIQIVLLSGTAYLSNMLGMGYADANFAKSYTADLPFLYWYRSCC</sequence>
<evidence type="ECO:0000313" key="3">
    <source>
        <dbReference type="Proteomes" id="UP000033109"/>
    </source>
</evidence>
<keyword evidence="1" id="KW-0472">Membrane</keyword>
<gene>
    <name evidence="2" type="ORF">PKOR_12575</name>
</gene>
<dbReference type="AlphaFoldDB" id="A0A0E3ZG49"/>
<dbReference type="STRING" id="400092.PKOR_12575"/>
<dbReference type="HOGENOM" id="CLU_2274820_0_0_10"/>
<protein>
    <submittedName>
        <fullName evidence="2">Uncharacterized protein</fullName>
    </submittedName>
</protein>
<keyword evidence="1" id="KW-0812">Transmembrane</keyword>
<keyword evidence="1" id="KW-1133">Transmembrane helix</keyword>
<name>A0A0E3ZG49_9BACT</name>